<feature type="transmembrane region" description="Helical" evidence="5">
    <location>
        <begin position="156"/>
        <end position="180"/>
    </location>
</feature>
<dbReference type="InterPro" id="IPR050368">
    <property type="entry name" value="ClC-type_chloride_channel"/>
</dbReference>
<gene>
    <name evidence="6" type="ORF">GCM10009809_00830</name>
</gene>
<keyword evidence="4 5" id="KW-0472">Membrane</keyword>
<reference evidence="6 7" key="1">
    <citation type="journal article" date="2019" name="Int. J. Syst. Evol. Microbiol.">
        <title>The Global Catalogue of Microorganisms (GCM) 10K type strain sequencing project: providing services to taxonomists for standard genome sequencing and annotation.</title>
        <authorList>
            <consortium name="The Broad Institute Genomics Platform"/>
            <consortium name="The Broad Institute Genome Sequencing Center for Infectious Disease"/>
            <person name="Wu L."/>
            <person name="Ma J."/>
        </authorList>
    </citation>
    <scope>NUCLEOTIDE SEQUENCE [LARGE SCALE GENOMIC DNA]</scope>
    <source>
        <strain evidence="6 7">JCM 15589</strain>
    </source>
</reference>
<feature type="transmembrane region" description="Helical" evidence="5">
    <location>
        <begin position="376"/>
        <end position="406"/>
    </location>
</feature>
<feature type="transmembrane region" description="Helical" evidence="5">
    <location>
        <begin position="192"/>
        <end position="210"/>
    </location>
</feature>
<dbReference type="Pfam" id="PF00654">
    <property type="entry name" value="Voltage_CLC"/>
    <property type="match status" value="1"/>
</dbReference>
<evidence type="ECO:0000256" key="2">
    <source>
        <dbReference type="ARBA" id="ARBA00022692"/>
    </source>
</evidence>
<dbReference type="PANTHER" id="PTHR43427:SF9">
    <property type="entry name" value="ION-TRANSPORT PROTEIN YFEO-RELATED"/>
    <property type="match status" value="1"/>
</dbReference>
<dbReference type="CDD" id="cd00400">
    <property type="entry name" value="Voltage_gated_ClC"/>
    <property type="match status" value="1"/>
</dbReference>
<name>A0ABN2IN71_9MICO</name>
<evidence type="ECO:0000256" key="5">
    <source>
        <dbReference type="SAM" id="Phobius"/>
    </source>
</evidence>
<keyword evidence="2 5" id="KW-0812">Transmembrane</keyword>
<evidence type="ECO:0000256" key="4">
    <source>
        <dbReference type="ARBA" id="ARBA00023136"/>
    </source>
</evidence>
<dbReference type="RefSeq" id="WP_344244531.1">
    <property type="nucleotide sequence ID" value="NZ_BAAAPM010000001.1"/>
</dbReference>
<feature type="transmembrane region" description="Helical" evidence="5">
    <location>
        <begin position="62"/>
        <end position="82"/>
    </location>
</feature>
<evidence type="ECO:0000256" key="3">
    <source>
        <dbReference type="ARBA" id="ARBA00022989"/>
    </source>
</evidence>
<dbReference type="Gene3D" id="1.10.3080.10">
    <property type="entry name" value="Clc chloride channel"/>
    <property type="match status" value="1"/>
</dbReference>
<dbReference type="InterPro" id="IPR001807">
    <property type="entry name" value="ClC"/>
</dbReference>
<feature type="transmembrane region" description="Helical" evidence="5">
    <location>
        <begin position="264"/>
        <end position="285"/>
    </location>
</feature>
<dbReference type="NCBIfam" id="NF002971">
    <property type="entry name" value="PRK03655.1"/>
    <property type="match status" value="1"/>
</dbReference>
<proteinExistence type="predicted"/>
<comment type="subcellular location">
    <subcellularLocation>
        <location evidence="1">Membrane</location>
        <topology evidence="1">Multi-pass membrane protein</topology>
    </subcellularLocation>
</comment>
<sequence length="436" mass="43376">MTETPAAPTTTRALLRGSVPALGVGVGSALTLVALSGLAAWLQQRIWHDLPASWGVPQDSPWWTVAVLTVTGVLVGAVVRWVPGHAGNDPATSGLVAPPLPAGTVPGLALALVLGLAGGVSLGPENPIIAINVALAVWLLARPGSGTAAAGPVGLATAGTIGAMFGTPVAAVLVLTEALAEHGRGEGRLFDRLFGPLVAAGAGALTMQLIGAPTFSVDVAPYGEPRLWDIVAAVVVATCAALLAYLAVLSFAPVHRAFHLLRSPVLALGLAGLVLGALGAIGGPLTLFKGLDEMKELAERADELGWLALLGIAAVKTVALVVASGAGFRGGRIFPAVFIGVAVGLAASGLVPAVPAAVAVAAGVLGAVLVVARSGWLALFMAVVTVGDIALLPVLCLAVAPVWLAVRAMPEMLLPAAGDDRPEFAALSGAGPKHPA</sequence>
<feature type="transmembrane region" description="Helical" evidence="5">
    <location>
        <begin position="337"/>
        <end position="370"/>
    </location>
</feature>
<dbReference type="Proteomes" id="UP001501138">
    <property type="component" value="Unassembled WGS sequence"/>
</dbReference>
<feature type="transmembrane region" description="Helical" evidence="5">
    <location>
        <begin position="230"/>
        <end position="252"/>
    </location>
</feature>
<accession>A0ABN2IN71</accession>
<dbReference type="EMBL" id="BAAAPM010000001">
    <property type="protein sequence ID" value="GAA1708408.1"/>
    <property type="molecule type" value="Genomic_DNA"/>
</dbReference>
<dbReference type="InterPro" id="IPR014743">
    <property type="entry name" value="Cl-channel_core"/>
</dbReference>
<protein>
    <submittedName>
        <fullName evidence="6">Ion channel protein</fullName>
    </submittedName>
</protein>
<comment type="caution">
    <text evidence="6">The sequence shown here is derived from an EMBL/GenBank/DDBJ whole genome shotgun (WGS) entry which is preliminary data.</text>
</comment>
<evidence type="ECO:0000313" key="6">
    <source>
        <dbReference type="EMBL" id="GAA1708408.1"/>
    </source>
</evidence>
<dbReference type="PRINTS" id="PR00762">
    <property type="entry name" value="CLCHANNEL"/>
</dbReference>
<keyword evidence="7" id="KW-1185">Reference proteome</keyword>
<keyword evidence="3 5" id="KW-1133">Transmembrane helix</keyword>
<evidence type="ECO:0000256" key="1">
    <source>
        <dbReference type="ARBA" id="ARBA00004141"/>
    </source>
</evidence>
<dbReference type="SUPFAM" id="SSF81340">
    <property type="entry name" value="Clc chloride channel"/>
    <property type="match status" value="1"/>
</dbReference>
<feature type="transmembrane region" description="Helical" evidence="5">
    <location>
        <begin position="305"/>
        <end position="325"/>
    </location>
</feature>
<feature type="transmembrane region" description="Helical" evidence="5">
    <location>
        <begin position="20"/>
        <end position="42"/>
    </location>
</feature>
<evidence type="ECO:0000313" key="7">
    <source>
        <dbReference type="Proteomes" id="UP001501138"/>
    </source>
</evidence>
<feature type="transmembrane region" description="Helical" evidence="5">
    <location>
        <begin position="129"/>
        <end position="150"/>
    </location>
</feature>
<organism evidence="6 7">
    <name type="scientific">Isoptericola hypogeus</name>
    <dbReference type="NCBI Taxonomy" id="300179"/>
    <lineage>
        <taxon>Bacteria</taxon>
        <taxon>Bacillati</taxon>
        <taxon>Actinomycetota</taxon>
        <taxon>Actinomycetes</taxon>
        <taxon>Micrococcales</taxon>
        <taxon>Promicromonosporaceae</taxon>
        <taxon>Isoptericola</taxon>
    </lineage>
</organism>
<feature type="transmembrane region" description="Helical" evidence="5">
    <location>
        <begin position="102"/>
        <end position="122"/>
    </location>
</feature>
<dbReference type="PANTHER" id="PTHR43427">
    <property type="entry name" value="CHLORIDE CHANNEL PROTEIN CLC-E"/>
    <property type="match status" value="1"/>
</dbReference>